<dbReference type="Gene3D" id="3.40.710.10">
    <property type="entry name" value="DD-peptidase/beta-lactamase superfamily"/>
    <property type="match status" value="1"/>
</dbReference>
<protein>
    <submittedName>
        <fullName evidence="4">Beta-lactamase</fullName>
    </submittedName>
</protein>
<dbReference type="RefSeq" id="WP_158508954.1">
    <property type="nucleotide sequence ID" value="NZ_CP007130.1"/>
</dbReference>
<keyword evidence="5" id="KW-1185">Reference proteome</keyword>
<accession>W0RRB9</accession>
<dbReference type="eggNOG" id="COG1680">
    <property type="taxonomic scope" value="Bacteria"/>
</dbReference>
<keyword evidence="4" id="KW-0614">Plasmid</keyword>
<dbReference type="EMBL" id="CP007130">
    <property type="protein sequence ID" value="AHG93221.1"/>
    <property type="molecule type" value="Genomic_DNA"/>
</dbReference>
<dbReference type="HOGENOM" id="CLU_592843_0_0_0"/>
<dbReference type="GO" id="GO:0016020">
    <property type="term" value="C:membrane"/>
    <property type="evidence" value="ECO:0007669"/>
    <property type="project" value="UniProtKB-SubCell"/>
</dbReference>
<dbReference type="InterPro" id="IPR001466">
    <property type="entry name" value="Beta-lactam-related"/>
</dbReference>
<evidence type="ECO:0000256" key="2">
    <source>
        <dbReference type="ARBA" id="ARBA00023136"/>
    </source>
</evidence>
<comment type="subcellular location">
    <subcellularLocation>
        <location evidence="1">Membrane</location>
    </subcellularLocation>
</comment>
<gene>
    <name evidence="4" type="ORF">J421_5686</name>
</gene>
<evidence type="ECO:0000313" key="5">
    <source>
        <dbReference type="Proteomes" id="UP000019151"/>
    </source>
</evidence>
<dbReference type="KEGG" id="gba:J421_5686"/>
<dbReference type="InterPro" id="IPR050491">
    <property type="entry name" value="AmpC-like"/>
</dbReference>
<dbReference type="Pfam" id="PF00144">
    <property type="entry name" value="Beta-lactamase"/>
    <property type="match status" value="1"/>
</dbReference>
<name>W0RRB9_9BACT</name>
<dbReference type="PANTHER" id="PTHR46825:SF11">
    <property type="entry name" value="PENICILLIN-BINDING PROTEIN 4"/>
    <property type="match status" value="1"/>
</dbReference>
<dbReference type="OrthoDB" id="9809635at2"/>
<evidence type="ECO:0000259" key="3">
    <source>
        <dbReference type="Pfam" id="PF00144"/>
    </source>
</evidence>
<dbReference type="AlphaFoldDB" id="W0RRB9"/>
<keyword evidence="2" id="KW-0472">Membrane</keyword>
<geneLocation type="plasmid" evidence="4 5">
    <name>2</name>
</geneLocation>
<dbReference type="Proteomes" id="UP000019151">
    <property type="component" value="Plasmid 2"/>
</dbReference>
<proteinExistence type="predicted"/>
<organism evidence="4 5">
    <name type="scientific">Gemmatirosa kalamazoonensis</name>
    <dbReference type="NCBI Taxonomy" id="861299"/>
    <lineage>
        <taxon>Bacteria</taxon>
        <taxon>Pseudomonadati</taxon>
        <taxon>Gemmatimonadota</taxon>
        <taxon>Gemmatimonadia</taxon>
        <taxon>Gemmatimonadales</taxon>
        <taxon>Gemmatimonadaceae</taxon>
        <taxon>Gemmatirosa</taxon>
    </lineage>
</organism>
<dbReference type="InParanoid" id="W0RRB9"/>
<feature type="domain" description="Beta-lactamase-related" evidence="3">
    <location>
        <begin position="42"/>
        <end position="333"/>
    </location>
</feature>
<evidence type="ECO:0000256" key="1">
    <source>
        <dbReference type="ARBA" id="ARBA00004370"/>
    </source>
</evidence>
<dbReference type="SUPFAM" id="SSF56601">
    <property type="entry name" value="beta-lactamase/transpeptidase-like"/>
    <property type="match status" value="1"/>
</dbReference>
<dbReference type="InterPro" id="IPR012338">
    <property type="entry name" value="Beta-lactam/transpept-like"/>
</dbReference>
<reference evidence="4 5" key="1">
    <citation type="journal article" date="2014" name="Genome Announc.">
        <title>Genome Sequence and Methylome of Soil Bacterium Gemmatirosa kalamazoonensis KBS708T, a Member of the Rarely Cultivated Gemmatimonadetes Phylum.</title>
        <authorList>
            <person name="Debruyn J.M."/>
            <person name="Radosevich M."/>
            <person name="Wommack K.E."/>
            <person name="Polson S.W."/>
            <person name="Hauser L.J."/>
            <person name="Fawaz M.N."/>
            <person name="Korlach J."/>
            <person name="Tsai Y.C."/>
        </authorList>
    </citation>
    <scope>NUCLEOTIDE SEQUENCE [LARGE SCALE GENOMIC DNA]</scope>
    <source>
        <strain evidence="4 5">KBS708</strain>
        <plasmid evidence="5">Plasmid 2</plasmid>
    </source>
</reference>
<dbReference type="PANTHER" id="PTHR46825">
    <property type="entry name" value="D-ALANYL-D-ALANINE-CARBOXYPEPTIDASE/ENDOPEPTIDASE AMPH"/>
    <property type="match status" value="1"/>
</dbReference>
<sequence>MSLLSLPVAARAQHAAGPVPPRLDTTVVAGALGARLDSLLERYAEYGYGGTALVVRRGAVVLLKGYGWADREARVPNGPTTYYDFGSITKTLTGAAVLALEAEGRLSTTDLLSRWLGPMPPSKAGATVEHLAKHTSGLVADGAPVGDTSRRVFMTQMRDTPAESAPGERYRYTNAGVSLLAAIVEEASGRPYADYVRDVLLRPAGIDAAFSWEPAWARRRARGYVAAPGHPPELVPDRPLVWGSRGAGGWIATVGDVYRWHVALFGETLLPPAQRARLLDSTATEAYGWRYEPHGRNGAPVVSKGGDTPGFHSQLLHYPRQDVVIVWVNNDRRHRWRDLLNEGLTRLALGETPLPLPPRVTPLGDRALAALAGRYEAAAGGAVELRAATGQGYLYVAAADSLPRETMYFPVGPLRFVGLPARGATPLTLEFRRDGSASVRALAWSDGRRAMTARRVSSGRR</sequence>
<evidence type="ECO:0000313" key="4">
    <source>
        <dbReference type="EMBL" id="AHG93221.1"/>
    </source>
</evidence>